<evidence type="ECO:0000256" key="1">
    <source>
        <dbReference type="SAM" id="Phobius"/>
    </source>
</evidence>
<organism evidence="3 4">
    <name type="scientific">Bdellovibrio reynosensis</name>
    <dbReference type="NCBI Taxonomy" id="2835041"/>
    <lineage>
        <taxon>Bacteria</taxon>
        <taxon>Pseudomonadati</taxon>
        <taxon>Bdellovibrionota</taxon>
        <taxon>Bdellovibrionia</taxon>
        <taxon>Bdellovibrionales</taxon>
        <taxon>Pseudobdellovibrionaceae</taxon>
        <taxon>Bdellovibrio</taxon>
    </lineage>
</organism>
<dbReference type="InterPro" id="IPR046735">
    <property type="entry name" value="PA2779-like"/>
</dbReference>
<proteinExistence type="predicted"/>
<keyword evidence="2" id="KW-0732">Signal</keyword>
<protein>
    <submittedName>
        <fullName evidence="3">PA2779 family protein</fullName>
    </submittedName>
</protein>
<feature type="transmembrane region" description="Helical" evidence="1">
    <location>
        <begin position="93"/>
        <end position="112"/>
    </location>
</feature>
<name>A0ABY4CJV2_9BACT</name>
<dbReference type="NCBIfam" id="NF033919">
    <property type="entry name" value="PA2779_fam"/>
    <property type="match status" value="1"/>
</dbReference>
<gene>
    <name evidence="3" type="ORF">MNR06_06065</name>
</gene>
<evidence type="ECO:0000313" key="4">
    <source>
        <dbReference type="Proteomes" id="UP000830116"/>
    </source>
</evidence>
<accession>A0ABY4CJV2</accession>
<dbReference type="Proteomes" id="UP000830116">
    <property type="component" value="Chromosome"/>
</dbReference>
<evidence type="ECO:0000256" key="2">
    <source>
        <dbReference type="SAM" id="SignalP"/>
    </source>
</evidence>
<dbReference type="EMBL" id="CP093442">
    <property type="protein sequence ID" value="UOF02515.1"/>
    <property type="molecule type" value="Genomic_DNA"/>
</dbReference>
<dbReference type="RefSeq" id="WP_243540076.1">
    <property type="nucleotide sequence ID" value="NZ_CP093442.1"/>
</dbReference>
<reference evidence="3" key="1">
    <citation type="submission" date="2022-03" db="EMBL/GenBank/DDBJ databases">
        <title>Genome Identification and Characterization of new species Bdellovibrio reynosense LBG001 sp. nov. from a Mexico soil sample.</title>
        <authorList>
            <person name="Camilli A."/>
            <person name="Ajao Y."/>
            <person name="Guo X."/>
        </authorList>
    </citation>
    <scope>NUCLEOTIDE SEQUENCE</scope>
    <source>
        <strain evidence="3">LBG001</strain>
    </source>
</reference>
<evidence type="ECO:0000313" key="3">
    <source>
        <dbReference type="EMBL" id="UOF02515.1"/>
    </source>
</evidence>
<feature type="signal peptide" evidence="2">
    <location>
        <begin position="1"/>
        <end position="24"/>
    </location>
</feature>
<keyword evidence="1" id="KW-1133">Transmembrane helix</keyword>
<keyword evidence="1" id="KW-0812">Transmembrane</keyword>
<feature type="chain" id="PRO_5046053693" evidence="2">
    <location>
        <begin position="25"/>
        <end position="113"/>
    </location>
</feature>
<keyword evidence="4" id="KW-1185">Reference proteome</keyword>
<keyword evidence="1" id="KW-0472">Membrane</keyword>
<sequence>MTKKFIIGLLCFCMTFFTATSSLAGLVTLEEMHQRARTQAPLQQRLLEQLERPESQEQLAKFGITKDEARARLAAMNEQELKDFIQSKNLNQAGGDIGIVTVLLIIIIVILIR</sequence>
<dbReference type="Pfam" id="PF20332">
    <property type="entry name" value="DUF6627"/>
    <property type="match status" value="1"/>
</dbReference>